<dbReference type="Pfam" id="PF04438">
    <property type="entry name" value="zf-HIT"/>
    <property type="match status" value="1"/>
</dbReference>
<evidence type="ECO:0000313" key="5">
    <source>
        <dbReference type="Proteomes" id="UP000494256"/>
    </source>
</evidence>
<accession>A0A8S0YMK1</accession>
<sequence>MCCTQCNVNAKYKCPVCRVPYCSVACYKEHKRNSCSAPPEPERETNATDQSEIEYEFPTEDTVAREILQLLEQSEELKNCLENPHVREILELLDGSPHPDRLIQQYMTEPIFAEFVDACLKIVQPEDKNER</sequence>
<reference evidence="4 5" key="1">
    <citation type="submission" date="2020-04" db="EMBL/GenBank/DDBJ databases">
        <authorList>
            <person name="Wallbank WR R."/>
            <person name="Pardo Diaz C."/>
            <person name="Kozak K."/>
            <person name="Martin S."/>
            <person name="Jiggins C."/>
            <person name="Moest M."/>
            <person name="Warren A I."/>
            <person name="Byers J.R.P. K."/>
            <person name="Montejo-Kovacevich G."/>
            <person name="Yen C E."/>
        </authorList>
    </citation>
    <scope>NUCLEOTIDE SEQUENCE [LARGE SCALE GENOMIC DNA]</scope>
</reference>
<dbReference type="Pfam" id="PF21373">
    <property type="entry name" value="ZNHIT3_C"/>
    <property type="match status" value="1"/>
</dbReference>
<keyword evidence="1" id="KW-0863">Zinc-finger</keyword>
<dbReference type="Gene3D" id="3.30.60.190">
    <property type="match status" value="1"/>
</dbReference>
<keyword evidence="1" id="KW-0479">Metal-binding</keyword>
<dbReference type="SUPFAM" id="SSF144232">
    <property type="entry name" value="HIT/MYND zinc finger-like"/>
    <property type="match status" value="1"/>
</dbReference>
<dbReference type="InterPro" id="IPR007529">
    <property type="entry name" value="Znf_HIT"/>
</dbReference>
<proteinExistence type="predicted"/>
<keyword evidence="1" id="KW-0862">Zinc</keyword>
<dbReference type="InterPro" id="IPR048371">
    <property type="entry name" value="ZNHIT3_C"/>
</dbReference>
<comment type="caution">
    <text evidence="4">The sequence shown here is derived from an EMBL/GenBank/DDBJ whole genome shotgun (WGS) entry which is preliminary data.</text>
</comment>
<organism evidence="4 5">
    <name type="scientific">Arctia plantaginis</name>
    <name type="common">Wood tiger moth</name>
    <name type="synonym">Phalaena plantaginis</name>
    <dbReference type="NCBI Taxonomy" id="874455"/>
    <lineage>
        <taxon>Eukaryota</taxon>
        <taxon>Metazoa</taxon>
        <taxon>Ecdysozoa</taxon>
        <taxon>Arthropoda</taxon>
        <taxon>Hexapoda</taxon>
        <taxon>Insecta</taxon>
        <taxon>Pterygota</taxon>
        <taxon>Neoptera</taxon>
        <taxon>Endopterygota</taxon>
        <taxon>Lepidoptera</taxon>
        <taxon>Glossata</taxon>
        <taxon>Ditrysia</taxon>
        <taxon>Noctuoidea</taxon>
        <taxon>Erebidae</taxon>
        <taxon>Arctiinae</taxon>
        <taxon>Arctia</taxon>
    </lineage>
</organism>
<dbReference type="GO" id="GO:0008270">
    <property type="term" value="F:zinc ion binding"/>
    <property type="evidence" value="ECO:0007669"/>
    <property type="project" value="UniProtKB-UniRule"/>
</dbReference>
<dbReference type="Proteomes" id="UP000494256">
    <property type="component" value="Unassembled WGS sequence"/>
</dbReference>
<dbReference type="EMBL" id="CADEBD010000038">
    <property type="protein sequence ID" value="CAB3220696.1"/>
    <property type="molecule type" value="Genomic_DNA"/>
</dbReference>
<protein>
    <recommendedName>
        <fullName evidence="3">HIT-type domain-containing protein</fullName>
    </recommendedName>
</protein>
<dbReference type="CDD" id="cd23024">
    <property type="entry name" value="zf-HIT_ZNHIT2-3"/>
    <property type="match status" value="1"/>
</dbReference>
<evidence type="ECO:0000256" key="2">
    <source>
        <dbReference type="SAM" id="MobiDB-lite"/>
    </source>
</evidence>
<evidence type="ECO:0000313" key="4">
    <source>
        <dbReference type="EMBL" id="CAB3220696.1"/>
    </source>
</evidence>
<name>A0A8S0YMK1_ARCPL</name>
<gene>
    <name evidence="4" type="ORF">APLA_LOCUS402</name>
</gene>
<evidence type="ECO:0000259" key="3">
    <source>
        <dbReference type="PROSITE" id="PS51083"/>
    </source>
</evidence>
<dbReference type="AlphaFoldDB" id="A0A8S0YMK1"/>
<dbReference type="PROSITE" id="PS51083">
    <property type="entry name" value="ZF_HIT"/>
    <property type="match status" value="1"/>
</dbReference>
<dbReference type="OrthoDB" id="3026777at2759"/>
<feature type="region of interest" description="Disordered" evidence="2">
    <location>
        <begin position="32"/>
        <end position="53"/>
    </location>
</feature>
<feature type="domain" description="HIT-type" evidence="3">
    <location>
        <begin position="3"/>
        <end position="35"/>
    </location>
</feature>
<evidence type="ECO:0000256" key="1">
    <source>
        <dbReference type="PROSITE-ProRule" id="PRU00453"/>
    </source>
</evidence>